<protein>
    <submittedName>
        <fullName evidence="1">Uncharacterized protein</fullName>
    </submittedName>
</protein>
<proteinExistence type="predicted"/>
<gene>
    <name evidence="1" type="ORF">PAXRUDRAFT_214398</name>
</gene>
<sequence>MGPPRVVASTSTEAQSGKVFTAGIARDFFRVCIHLPRAITASESRRRAAARSANLYPLVMIYVCLAGMSICNTPTNGYSRNSSSERTNIQSPPRVSRPKLLWLTERRRHVDTFESLLRRRPLMGARTGIANSEFALKRAL</sequence>
<reference evidence="1 2" key="1">
    <citation type="submission" date="2014-04" db="EMBL/GenBank/DDBJ databases">
        <authorList>
            <consortium name="DOE Joint Genome Institute"/>
            <person name="Kuo A."/>
            <person name="Kohler A."/>
            <person name="Jargeat P."/>
            <person name="Nagy L.G."/>
            <person name="Floudas D."/>
            <person name="Copeland A."/>
            <person name="Barry K.W."/>
            <person name="Cichocki N."/>
            <person name="Veneault-Fourrey C."/>
            <person name="LaButti K."/>
            <person name="Lindquist E.A."/>
            <person name="Lipzen A."/>
            <person name="Lundell T."/>
            <person name="Morin E."/>
            <person name="Murat C."/>
            <person name="Sun H."/>
            <person name="Tunlid A."/>
            <person name="Henrissat B."/>
            <person name="Grigoriev I.V."/>
            <person name="Hibbett D.S."/>
            <person name="Martin F."/>
            <person name="Nordberg H.P."/>
            <person name="Cantor M.N."/>
            <person name="Hua S.X."/>
        </authorList>
    </citation>
    <scope>NUCLEOTIDE SEQUENCE [LARGE SCALE GENOMIC DNA]</scope>
    <source>
        <strain evidence="1 2">Ve08.2h10</strain>
    </source>
</reference>
<dbReference type="EMBL" id="KN824931">
    <property type="protein sequence ID" value="KIK97527.1"/>
    <property type="molecule type" value="Genomic_DNA"/>
</dbReference>
<accession>A0A0D0DH99</accession>
<keyword evidence="2" id="KW-1185">Reference proteome</keyword>
<dbReference type="HOGENOM" id="CLU_1835786_0_0_1"/>
<dbReference type="Proteomes" id="UP000054538">
    <property type="component" value="Unassembled WGS sequence"/>
</dbReference>
<dbReference type="InParanoid" id="A0A0D0DH99"/>
<name>A0A0D0DH99_9AGAM</name>
<evidence type="ECO:0000313" key="1">
    <source>
        <dbReference type="EMBL" id="KIK97527.1"/>
    </source>
</evidence>
<evidence type="ECO:0000313" key="2">
    <source>
        <dbReference type="Proteomes" id="UP000054538"/>
    </source>
</evidence>
<organism evidence="1 2">
    <name type="scientific">Paxillus rubicundulus Ve08.2h10</name>
    <dbReference type="NCBI Taxonomy" id="930991"/>
    <lineage>
        <taxon>Eukaryota</taxon>
        <taxon>Fungi</taxon>
        <taxon>Dikarya</taxon>
        <taxon>Basidiomycota</taxon>
        <taxon>Agaricomycotina</taxon>
        <taxon>Agaricomycetes</taxon>
        <taxon>Agaricomycetidae</taxon>
        <taxon>Boletales</taxon>
        <taxon>Paxilineae</taxon>
        <taxon>Paxillaceae</taxon>
        <taxon>Paxillus</taxon>
    </lineage>
</organism>
<dbReference type="AlphaFoldDB" id="A0A0D0DH99"/>
<reference evidence="2" key="2">
    <citation type="submission" date="2015-01" db="EMBL/GenBank/DDBJ databases">
        <title>Evolutionary Origins and Diversification of the Mycorrhizal Mutualists.</title>
        <authorList>
            <consortium name="DOE Joint Genome Institute"/>
            <consortium name="Mycorrhizal Genomics Consortium"/>
            <person name="Kohler A."/>
            <person name="Kuo A."/>
            <person name="Nagy L.G."/>
            <person name="Floudas D."/>
            <person name="Copeland A."/>
            <person name="Barry K.W."/>
            <person name="Cichocki N."/>
            <person name="Veneault-Fourrey C."/>
            <person name="LaButti K."/>
            <person name="Lindquist E.A."/>
            <person name="Lipzen A."/>
            <person name="Lundell T."/>
            <person name="Morin E."/>
            <person name="Murat C."/>
            <person name="Riley R."/>
            <person name="Ohm R."/>
            <person name="Sun H."/>
            <person name="Tunlid A."/>
            <person name="Henrissat B."/>
            <person name="Grigoriev I.V."/>
            <person name="Hibbett D.S."/>
            <person name="Martin F."/>
        </authorList>
    </citation>
    <scope>NUCLEOTIDE SEQUENCE [LARGE SCALE GENOMIC DNA]</scope>
    <source>
        <strain evidence="2">Ve08.2h10</strain>
    </source>
</reference>